<evidence type="ECO:0000313" key="2">
    <source>
        <dbReference type="Proteomes" id="UP000030759"/>
    </source>
</evidence>
<organism evidence="1 2">
    <name type="scientific">Cricetulus griseus</name>
    <name type="common">Chinese hamster</name>
    <name type="synonym">Cricetulus barabensis griseus</name>
    <dbReference type="NCBI Taxonomy" id="10029"/>
    <lineage>
        <taxon>Eukaryota</taxon>
        <taxon>Metazoa</taxon>
        <taxon>Chordata</taxon>
        <taxon>Craniata</taxon>
        <taxon>Vertebrata</taxon>
        <taxon>Euteleostomi</taxon>
        <taxon>Mammalia</taxon>
        <taxon>Eutheria</taxon>
        <taxon>Euarchontoglires</taxon>
        <taxon>Glires</taxon>
        <taxon>Rodentia</taxon>
        <taxon>Myomorpha</taxon>
        <taxon>Muroidea</taxon>
        <taxon>Cricetidae</taxon>
        <taxon>Cricetinae</taxon>
        <taxon>Cricetulus</taxon>
    </lineage>
</organism>
<gene>
    <name evidence="1" type="ORF">H671_xg19892</name>
</gene>
<reference evidence="2" key="1">
    <citation type="journal article" date="2013" name="Nat. Biotechnol.">
        <title>Chinese hamster genome sequenced from sorted chromosomes.</title>
        <authorList>
            <person name="Brinkrolf K."/>
            <person name="Rupp O."/>
            <person name="Laux H."/>
            <person name="Kollin F."/>
            <person name="Ernst W."/>
            <person name="Linke B."/>
            <person name="Kofler R."/>
            <person name="Romand S."/>
            <person name="Hesse F."/>
            <person name="Budach W.E."/>
            <person name="Galosy S."/>
            <person name="Muller D."/>
            <person name="Noll T."/>
            <person name="Wienberg J."/>
            <person name="Jostock T."/>
            <person name="Leonard M."/>
            <person name="Grillari J."/>
            <person name="Tauch A."/>
            <person name="Goesmann A."/>
            <person name="Helk B."/>
            <person name="Mott J.E."/>
            <person name="Puhler A."/>
            <person name="Borth N."/>
        </authorList>
    </citation>
    <scope>NUCLEOTIDE SEQUENCE [LARGE SCALE GENOMIC DNA]</scope>
    <source>
        <strain evidence="2">17A/GY</strain>
    </source>
</reference>
<proteinExistence type="predicted"/>
<name>A0A061HZA9_CRIGR</name>
<accession>A0A061HZA9</accession>
<sequence>MFMCKIGKSRKHKIHKGNKSLDEKNSTDIMKLREFFQKYGYHLRNKEDSDCEHKVSDSTAELAVCEDLQKPAILTGSKMDAQYHFDLHFPDG</sequence>
<evidence type="ECO:0000313" key="1">
    <source>
        <dbReference type="EMBL" id="ERE65851.1"/>
    </source>
</evidence>
<dbReference type="AlphaFoldDB" id="A0A061HZA9"/>
<dbReference type="EMBL" id="KE683076">
    <property type="protein sequence ID" value="ERE65851.1"/>
    <property type="molecule type" value="Genomic_DNA"/>
</dbReference>
<dbReference type="Proteomes" id="UP000030759">
    <property type="component" value="Unassembled WGS sequence"/>
</dbReference>
<protein>
    <submittedName>
        <fullName evidence="1">Spindle and kinetochore-associated protein 3</fullName>
    </submittedName>
</protein>